<keyword evidence="4 5" id="KW-0472">Membrane</keyword>
<protein>
    <submittedName>
        <fullName evidence="7">Aromatic acid exporter family protein</fullName>
    </submittedName>
</protein>
<evidence type="ECO:0000256" key="4">
    <source>
        <dbReference type="ARBA" id="ARBA00023136"/>
    </source>
</evidence>
<keyword evidence="2 5" id="KW-0812">Transmembrane</keyword>
<feature type="transmembrane region" description="Helical" evidence="5">
    <location>
        <begin position="167"/>
        <end position="186"/>
    </location>
</feature>
<comment type="subcellular location">
    <subcellularLocation>
        <location evidence="1">Membrane</location>
        <topology evidence="1">Multi-pass membrane protein</topology>
    </subcellularLocation>
</comment>
<evidence type="ECO:0000259" key="6">
    <source>
        <dbReference type="Pfam" id="PF13515"/>
    </source>
</evidence>
<sequence>MHSSAEQPSAAWPTRVIEVLRAWDRDARNAVRHAGPQRDAALLMGKAALATVLAWQFAVRVLDSPNPFYAPMAALLVVDRTMVRSIGASAQRVVAVVVGMSAAWLVGSVVGVHWWTMLPVLYLALLIARWRRLGDHGIQVPTMVLLSLLTVGGTDMEFTYLTIVETLAGGVIGVLTNAVVLAPLHVQQPREQIKTLNARVCRLLNDIAAGLREGWDGDDARGWYDTSTELVQLAPAIQAEIETGRESLRFNPRDNLRGLEIDWTGYAQAVEAVRRTQWQVSGIARTLVDAADEDESQPSPTQQFLECYADVLDKVAGAVSHFGRPEENEREAVSGYLGSAMEIIEDLGNQVRETELEDPRAWPAYGSLLLDAQRLIRELQVHGERAVMPTDSGPIRKPGRRIVGIR</sequence>
<dbReference type="Pfam" id="PF13515">
    <property type="entry name" value="FUSC_2"/>
    <property type="match status" value="1"/>
</dbReference>
<dbReference type="EMBL" id="BAABLO010000012">
    <property type="protein sequence ID" value="GAA4729275.1"/>
    <property type="molecule type" value="Genomic_DNA"/>
</dbReference>
<dbReference type="RefSeq" id="WP_345504604.1">
    <property type="nucleotide sequence ID" value="NZ_BAABLO010000012.1"/>
</dbReference>
<organism evidence="7 8">
    <name type="scientific">Pedococcus ginsenosidimutans</name>
    <dbReference type="NCBI Taxonomy" id="490570"/>
    <lineage>
        <taxon>Bacteria</taxon>
        <taxon>Bacillati</taxon>
        <taxon>Actinomycetota</taxon>
        <taxon>Actinomycetes</taxon>
        <taxon>Micrococcales</taxon>
        <taxon>Intrasporangiaceae</taxon>
        <taxon>Pedococcus</taxon>
    </lineage>
</organism>
<reference evidence="8" key="1">
    <citation type="journal article" date="2019" name="Int. J. Syst. Evol. Microbiol.">
        <title>The Global Catalogue of Microorganisms (GCM) 10K type strain sequencing project: providing services to taxonomists for standard genome sequencing and annotation.</title>
        <authorList>
            <consortium name="The Broad Institute Genomics Platform"/>
            <consortium name="The Broad Institute Genome Sequencing Center for Infectious Disease"/>
            <person name="Wu L."/>
            <person name="Ma J."/>
        </authorList>
    </citation>
    <scope>NUCLEOTIDE SEQUENCE [LARGE SCALE GENOMIC DNA]</scope>
    <source>
        <strain evidence="8">JCM 18961</strain>
    </source>
</reference>
<evidence type="ECO:0000256" key="2">
    <source>
        <dbReference type="ARBA" id="ARBA00022692"/>
    </source>
</evidence>
<feature type="transmembrane region" description="Helical" evidence="5">
    <location>
        <begin position="89"/>
        <end position="106"/>
    </location>
</feature>
<comment type="caution">
    <text evidence="7">The sequence shown here is derived from an EMBL/GenBank/DDBJ whole genome shotgun (WGS) entry which is preliminary data.</text>
</comment>
<proteinExistence type="predicted"/>
<gene>
    <name evidence="7" type="ORF">GCM10025782_30180</name>
</gene>
<feature type="domain" description="Integral membrane bound transporter" evidence="6">
    <location>
        <begin position="53"/>
        <end position="175"/>
    </location>
</feature>
<evidence type="ECO:0000256" key="1">
    <source>
        <dbReference type="ARBA" id="ARBA00004141"/>
    </source>
</evidence>
<keyword evidence="8" id="KW-1185">Reference proteome</keyword>
<keyword evidence="3 5" id="KW-1133">Transmembrane helix</keyword>
<evidence type="ECO:0000256" key="5">
    <source>
        <dbReference type="SAM" id="Phobius"/>
    </source>
</evidence>
<evidence type="ECO:0000313" key="8">
    <source>
        <dbReference type="Proteomes" id="UP001500556"/>
    </source>
</evidence>
<evidence type="ECO:0000256" key="3">
    <source>
        <dbReference type="ARBA" id="ARBA00022989"/>
    </source>
</evidence>
<accession>A0ABP8YG42</accession>
<dbReference type="Proteomes" id="UP001500556">
    <property type="component" value="Unassembled WGS sequence"/>
</dbReference>
<dbReference type="InterPro" id="IPR049453">
    <property type="entry name" value="Memb_transporter_dom"/>
</dbReference>
<name>A0ABP8YG42_9MICO</name>
<evidence type="ECO:0000313" key="7">
    <source>
        <dbReference type="EMBL" id="GAA4729275.1"/>
    </source>
</evidence>